<dbReference type="AlphaFoldDB" id="A0AAX2H8K4"/>
<evidence type="ECO:0000313" key="1">
    <source>
        <dbReference type="EMBL" id="SOB53206.1"/>
    </source>
</evidence>
<dbReference type="Proteomes" id="UP000219564">
    <property type="component" value="Unassembled WGS sequence"/>
</dbReference>
<reference evidence="1 2" key="1">
    <citation type="submission" date="2017-08" db="EMBL/GenBank/DDBJ databases">
        <authorList>
            <person name="Chaillou S."/>
        </authorList>
    </citation>
    <scope>NUCLEOTIDE SEQUENCE [LARGE SCALE GENOMIC DNA]</scope>
    <source>
        <strain evidence="1 2">MFPA15A1205</strain>
    </source>
</reference>
<accession>A0AAX2H8K4</accession>
<gene>
    <name evidence="1" type="ORF">PLUA15_290093</name>
</gene>
<name>A0AAX2H8K4_9PSED</name>
<protein>
    <submittedName>
        <fullName evidence="1">Uncharacterized protein</fullName>
    </submittedName>
</protein>
<proteinExistence type="predicted"/>
<organism evidence="1 2">
    <name type="scientific">Pseudomonas lundensis</name>
    <dbReference type="NCBI Taxonomy" id="86185"/>
    <lineage>
        <taxon>Bacteria</taxon>
        <taxon>Pseudomonadati</taxon>
        <taxon>Pseudomonadota</taxon>
        <taxon>Gammaproteobacteria</taxon>
        <taxon>Pseudomonadales</taxon>
        <taxon>Pseudomonadaceae</taxon>
        <taxon>Pseudomonas</taxon>
    </lineage>
</organism>
<comment type="caution">
    <text evidence="1">The sequence shown here is derived from an EMBL/GenBank/DDBJ whole genome shotgun (WGS) entry which is preliminary data.</text>
</comment>
<sequence>MHLFVNALEVNTVVVIGLPLERLADHPSTRRGRQSAVALRKS</sequence>
<evidence type="ECO:0000313" key="2">
    <source>
        <dbReference type="Proteomes" id="UP000219564"/>
    </source>
</evidence>
<dbReference type="EMBL" id="OBKZ01000022">
    <property type="protein sequence ID" value="SOB53206.1"/>
    <property type="molecule type" value="Genomic_DNA"/>
</dbReference>